<sequence length="510" mass="55085">MSSNTDDPYGPPHQQGQASTAAATSAAPSPQSLLESFQPAFVRPSPAEQPNAPSGYPGHGPAPNARDITAPTHLRIPALGDSKLMGELPSTDPLATLLSKHLPAHMRPPRDLSGSWTQADPFASTAAFDPRVAFENVDEAAVQEAVRTNSWRRIATLARSRIMAYAEPRHDGPPTAGIAEVLEWWSIRLHALSRLRLYSLMHTELTGLWAVLDSTELGIRAGHGLDDALSFDTGSPQKQRTLQRATVAGSSRSRTLASSPLVPFSLRAMKAREAKYRGELTEAIDAHKEVAAQVTLWTDRATRLGLITAALLTEAKDYPAAIDLLEPLTASTLLRAVRSPSASQVHLLSHVARLYIQAGSLTATALMFDSARQIYDRLDDDAQREPVSRLVVENAALLATIRGEYASAEAKWREAAEQRAQAGDAEDGLLANDLAVAVFYQGRLQEPVDALERVLASSPSSVTSVEPFLFNLCTLHELRSDDAVRDKRRILALVGQWAGDGSGTSCLKLN</sequence>
<feature type="region of interest" description="Disordered" evidence="1">
    <location>
        <begin position="1"/>
        <end position="68"/>
    </location>
</feature>
<dbReference type="PANTHER" id="PTHR21581:SF6">
    <property type="entry name" value="TRAFFICKING PROTEIN PARTICLE COMPLEX SUBUNIT 12"/>
    <property type="match status" value="1"/>
</dbReference>
<evidence type="ECO:0000313" key="3">
    <source>
        <dbReference type="Proteomes" id="UP000323386"/>
    </source>
</evidence>
<organism evidence="2 3">
    <name type="scientific">Pseudozyma flocculosa</name>
    <dbReference type="NCBI Taxonomy" id="84751"/>
    <lineage>
        <taxon>Eukaryota</taxon>
        <taxon>Fungi</taxon>
        <taxon>Dikarya</taxon>
        <taxon>Basidiomycota</taxon>
        <taxon>Ustilaginomycotina</taxon>
        <taxon>Ustilaginomycetes</taxon>
        <taxon>Ustilaginales</taxon>
        <taxon>Ustilaginaceae</taxon>
        <taxon>Pseudozyma</taxon>
    </lineage>
</organism>
<dbReference type="Gene3D" id="1.25.40.10">
    <property type="entry name" value="Tetratricopeptide repeat domain"/>
    <property type="match status" value="1"/>
</dbReference>
<dbReference type="EMBL" id="OOIP01000004">
    <property type="protein sequence ID" value="SPO36302.1"/>
    <property type="molecule type" value="Genomic_DNA"/>
</dbReference>
<evidence type="ECO:0000256" key="1">
    <source>
        <dbReference type="SAM" id="MobiDB-lite"/>
    </source>
</evidence>
<dbReference type="SUPFAM" id="SSF48452">
    <property type="entry name" value="TPR-like"/>
    <property type="match status" value="1"/>
</dbReference>
<dbReference type="OrthoDB" id="428342at2759"/>
<dbReference type="AlphaFoldDB" id="A0A5C3EW81"/>
<dbReference type="InterPro" id="IPR011990">
    <property type="entry name" value="TPR-like_helical_dom_sf"/>
</dbReference>
<feature type="compositionally biased region" description="Low complexity" evidence="1">
    <location>
        <begin position="17"/>
        <end position="32"/>
    </location>
</feature>
<dbReference type="PANTHER" id="PTHR21581">
    <property type="entry name" value="D-ALANYL-D-ALANINE CARBOXYPEPTIDASE"/>
    <property type="match status" value="1"/>
</dbReference>
<dbReference type="GO" id="GO:0005794">
    <property type="term" value="C:Golgi apparatus"/>
    <property type="evidence" value="ECO:0007669"/>
    <property type="project" value="TreeGrafter"/>
</dbReference>
<keyword evidence="3" id="KW-1185">Reference proteome</keyword>
<reference evidence="2 3" key="1">
    <citation type="submission" date="2018-03" db="EMBL/GenBank/DDBJ databases">
        <authorList>
            <person name="Guldener U."/>
        </authorList>
    </citation>
    <scope>NUCLEOTIDE SEQUENCE [LARGE SCALE GENOMIC DNA]</scope>
    <source>
        <strain evidence="2 3">DAOM196992</strain>
    </source>
</reference>
<name>A0A5C3EW81_9BASI</name>
<proteinExistence type="predicted"/>
<dbReference type="GO" id="GO:0030008">
    <property type="term" value="C:TRAPP complex"/>
    <property type="evidence" value="ECO:0007669"/>
    <property type="project" value="TreeGrafter"/>
</dbReference>
<protein>
    <submittedName>
        <fullName evidence="2">Uncharacterized protein</fullName>
    </submittedName>
</protein>
<dbReference type="Proteomes" id="UP000323386">
    <property type="component" value="Unassembled WGS sequence"/>
</dbReference>
<evidence type="ECO:0000313" key="2">
    <source>
        <dbReference type="EMBL" id="SPO36302.1"/>
    </source>
</evidence>
<gene>
    <name evidence="2" type="ORF">PSFLO_01773</name>
</gene>
<accession>A0A5C3EW81</accession>